<feature type="region of interest" description="Disordered" evidence="1">
    <location>
        <begin position="55"/>
        <end position="110"/>
    </location>
</feature>
<comment type="caution">
    <text evidence="2">The sequence shown here is derived from an EMBL/GenBank/DDBJ whole genome shotgun (WGS) entry which is preliminary data.</text>
</comment>
<dbReference type="Proteomes" id="UP001069802">
    <property type="component" value="Unassembled WGS sequence"/>
</dbReference>
<dbReference type="NCBIfam" id="TIGR02300">
    <property type="entry name" value="FYDLN_acid"/>
    <property type="match status" value="1"/>
</dbReference>
<evidence type="ECO:0000313" key="2">
    <source>
        <dbReference type="EMBL" id="MCZ4281397.1"/>
    </source>
</evidence>
<keyword evidence="3" id="KW-1185">Reference proteome</keyword>
<reference evidence="2" key="1">
    <citation type="submission" date="2022-12" db="EMBL/GenBank/DDBJ databases">
        <title>Bacterial isolates from different developmental stages of Nematostella vectensis.</title>
        <authorList>
            <person name="Fraune S."/>
        </authorList>
    </citation>
    <scope>NUCLEOTIDE SEQUENCE</scope>
    <source>
        <strain evidence="2">G21630-S1</strain>
    </source>
</reference>
<proteinExistence type="predicted"/>
<feature type="compositionally biased region" description="Acidic residues" evidence="1">
    <location>
        <begin position="60"/>
        <end position="97"/>
    </location>
</feature>
<evidence type="ECO:0000256" key="1">
    <source>
        <dbReference type="SAM" id="MobiDB-lite"/>
    </source>
</evidence>
<dbReference type="InterPro" id="IPR012644">
    <property type="entry name" value="CHP02300_FYDLN_acid"/>
</dbReference>
<organism evidence="2 3">
    <name type="scientific">Kiloniella laminariae</name>
    <dbReference type="NCBI Taxonomy" id="454162"/>
    <lineage>
        <taxon>Bacteria</taxon>
        <taxon>Pseudomonadati</taxon>
        <taxon>Pseudomonadota</taxon>
        <taxon>Alphaproteobacteria</taxon>
        <taxon>Rhodospirillales</taxon>
        <taxon>Kiloniellaceae</taxon>
        <taxon>Kiloniella</taxon>
    </lineage>
</organism>
<dbReference type="RefSeq" id="WP_269423549.1">
    <property type="nucleotide sequence ID" value="NZ_JAPWGY010000003.1"/>
</dbReference>
<name>A0ABT4LN75_9PROT</name>
<dbReference type="Pfam" id="PF09538">
    <property type="entry name" value="FYDLN_acid"/>
    <property type="match status" value="1"/>
</dbReference>
<protein>
    <submittedName>
        <fullName evidence="2">TIGR02300 family protein</fullName>
    </submittedName>
</protein>
<dbReference type="EMBL" id="JAPWGY010000003">
    <property type="protein sequence ID" value="MCZ4281397.1"/>
    <property type="molecule type" value="Genomic_DNA"/>
</dbReference>
<evidence type="ECO:0000313" key="3">
    <source>
        <dbReference type="Proteomes" id="UP001069802"/>
    </source>
</evidence>
<gene>
    <name evidence="2" type="ORF">O4H49_11450</name>
</gene>
<accession>A0ABT4LN75</accession>
<sequence length="110" mass="12080">MSKPEWGKKHTCHSCDAKYYDFRKSPVICPKCGVEFDPEGGRSRRGRAAKAKAEAVVAATEDDDDILVDDDSDAFPDDEELLHLDDDDNVDDDDEDLQTVSGKSGGISDD</sequence>